<dbReference type="InterPro" id="IPR003594">
    <property type="entry name" value="HATPase_dom"/>
</dbReference>
<name>A0A934K6C7_9BACT</name>
<keyword evidence="5" id="KW-0418">Kinase</keyword>
<dbReference type="Pfam" id="PF00989">
    <property type="entry name" value="PAS"/>
    <property type="match status" value="1"/>
</dbReference>
<dbReference type="RefSeq" id="WP_338203310.1">
    <property type="nucleotide sequence ID" value="NZ_JAEKNR010000168.1"/>
</dbReference>
<dbReference type="SUPFAM" id="SSF55785">
    <property type="entry name" value="PYP-like sensor domain (PAS domain)"/>
    <property type="match status" value="1"/>
</dbReference>
<accession>A0A934K6C7</accession>
<dbReference type="InterPro" id="IPR036097">
    <property type="entry name" value="HisK_dim/P_sf"/>
</dbReference>
<dbReference type="CDD" id="cd00130">
    <property type="entry name" value="PAS"/>
    <property type="match status" value="1"/>
</dbReference>
<evidence type="ECO:0000256" key="6">
    <source>
        <dbReference type="ARBA" id="ARBA00023012"/>
    </source>
</evidence>
<keyword evidence="10" id="KW-1185">Reference proteome</keyword>
<dbReference type="Pfam" id="PF02518">
    <property type="entry name" value="HATPase_c"/>
    <property type="match status" value="1"/>
</dbReference>
<dbReference type="NCBIfam" id="TIGR00229">
    <property type="entry name" value="sensory_box"/>
    <property type="match status" value="1"/>
</dbReference>
<evidence type="ECO:0000256" key="5">
    <source>
        <dbReference type="ARBA" id="ARBA00022777"/>
    </source>
</evidence>
<dbReference type="PANTHER" id="PTHR43711">
    <property type="entry name" value="TWO-COMPONENT HISTIDINE KINASE"/>
    <property type="match status" value="1"/>
</dbReference>
<dbReference type="Gene3D" id="3.30.450.20">
    <property type="entry name" value="PAS domain"/>
    <property type="match status" value="1"/>
</dbReference>
<dbReference type="Proteomes" id="UP000612893">
    <property type="component" value="Unassembled WGS sequence"/>
</dbReference>
<reference evidence="9" key="1">
    <citation type="submission" date="2020-10" db="EMBL/GenBank/DDBJ databases">
        <title>Ca. Dormibacterota MAGs.</title>
        <authorList>
            <person name="Montgomery K."/>
        </authorList>
    </citation>
    <scope>NUCLEOTIDE SEQUENCE [LARGE SCALE GENOMIC DNA]</scope>
    <source>
        <strain evidence="9">SC8812_S17_10</strain>
    </source>
</reference>
<proteinExistence type="predicted"/>
<dbReference type="SMART" id="SM00091">
    <property type="entry name" value="PAS"/>
    <property type="match status" value="1"/>
</dbReference>
<dbReference type="PROSITE" id="PS50112">
    <property type="entry name" value="PAS"/>
    <property type="match status" value="1"/>
</dbReference>
<dbReference type="Pfam" id="PF01590">
    <property type="entry name" value="GAF"/>
    <property type="match status" value="1"/>
</dbReference>
<evidence type="ECO:0000313" key="9">
    <source>
        <dbReference type="EMBL" id="MBJ7599714.1"/>
    </source>
</evidence>
<dbReference type="AlphaFoldDB" id="A0A934K6C7"/>
<dbReference type="InterPro" id="IPR004358">
    <property type="entry name" value="Sig_transdc_His_kin-like_C"/>
</dbReference>
<organism evidence="9 10">
    <name type="scientific">Candidatus Nephthysia bennettiae</name>
    <dbReference type="NCBI Taxonomy" id="3127016"/>
    <lineage>
        <taxon>Bacteria</taxon>
        <taxon>Bacillati</taxon>
        <taxon>Candidatus Dormiibacterota</taxon>
        <taxon>Candidatus Dormibacteria</taxon>
        <taxon>Candidatus Dormibacterales</taxon>
        <taxon>Candidatus Dormibacteraceae</taxon>
        <taxon>Candidatus Nephthysia</taxon>
    </lineage>
</organism>
<dbReference type="PROSITE" id="PS50109">
    <property type="entry name" value="HIS_KIN"/>
    <property type="match status" value="1"/>
</dbReference>
<dbReference type="Gene3D" id="3.30.565.10">
    <property type="entry name" value="Histidine kinase-like ATPase, C-terminal domain"/>
    <property type="match status" value="1"/>
</dbReference>
<dbReference type="SMART" id="SM00065">
    <property type="entry name" value="GAF"/>
    <property type="match status" value="2"/>
</dbReference>
<keyword evidence="4" id="KW-0808">Transferase</keyword>
<evidence type="ECO:0000256" key="2">
    <source>
        <dbReference type="ARBA" id="ARBA00012438"/>
    </source>
</evidence>
<protein>
    <recommendedName>
        <fullName evidence="2">histidine kinase</fullName>
        <ecNumber evidence="2">2.7.13.3</ecNumber>
    </recommendedName>
</protein>
<dbReference type="InterPro" id="IPR050736">
    <property type="entry name" value="Sensor_HK_Regulatory"/>
</dbReference>
<feature type="domain" description="Histidine kinase" evidence="7">
    <location>
        <begin position="495"/>
        <end position="716"/>
    </location>
</feature>
<dbReference type="InterPro" id="IPR003018">
    <property type="entry name" value="GAF"/>
</dbReference>
<evidence type="ECO:0000259" key="7">
    <source>
        <dbReference type="PROSITE" id="PS50109"/>
    </source>
</evidence>
<comment type="caution">
    <text evidence="9">The sequence shown here is derived from an EMBL/GenBank/DDBJ whole genome shotgun (WGS) entry which is preliminary data.</text>
</comment>
<dbReference type="CDD" id="cd00082">
    <property type="entry name" value="HisKA"/>
    <property type="match status" value="1"/>
</dbReference>
<dbReference type="InterPro" id="IPR000014">
    <property type="entry name" value="PAS"/>
</dbReference>
<dbReference type="SMART" id="SM00387">
    <property type="entry name" value="HATPase_c"/>
    <property type="match status" value="1"/>
</dbReference>
<dbReference type="PANTHER" id="PTHR43711:SF1">
    <property type="entry name" value="HISTIDINE KINASE 1"/>
    <property type="match status" value="1"/>
</dbReference>
<dbReference type="SUPFAM" id="SSF55874">
    <property type="entry name" value="ATPase domain of HSP90 chaperone/DNA topoisomerase II/histidine kinase"/>
    <property type="match status" value="1"/>
</dbReference>
<dbReference type="CDD" id="cd00075">
    <property type="entry name" value="HATPase"/>
    <property type="match status" value="1"/>
</dbReference>
<dbReference type="Pfam" id="PF00512">
    <property type="entry name" value="HisKA"/>
    <property type="match status" value="1"/>
</dbReference>
<dbReference type="EMBL" id="JAEKNR010000168">
    <property type="protein sequence ID" value="MBJ7599714.1"/>
    <property type="molecule type" value="Genomic_DNA"/>
</dbReference>
<dbReference type="PRINTS" id="PR00344">
    <property type="entry name" value="BCTRLSENSOR"/>
</dbReference>
<evidence type="ECO:0000313" key="10">
    <source>
        <dbReference type="Proteomes" id="UP000612893"/>
    </source>
</evidence>
<dbReference type="InterPro" id="IPR036890">
    <property type="entry name" value="HATPase_C_sf"/>
</dbReference>
<dbReference type="GO" id="GO:0000155">
    <property type="term" value="F:phosphorelay sensor kinase activity"/>
    <property type="evidence" value="ECO:0007669"/>
    <property type="project" value="InterPro"/>
</dbReference>
<dbReference type="SUPFAM" id="SSF55781">
    <property type="entry name" value="GAF domain-like"/>
    <property type="match status" value="2"/>
</dbReference>
<dbReference type="InterPro" id="IPR013767">
    <property type="entry name" value="PAS_fold"/>
</dbReference>
<comment type="catalytic activity">
    <reaction evidence="1">
        <text>ATP + protein L-histidine = ADP + protein N-phospho-L-histidine.</text>
        <dbReference type="EC" id="2.7.13.3"/>
    </reaction>
</comment>
<dbReference type="GO" id="GO:0006355">
    <property type="term" value="P:regulation of DNA-templated transcription"/>
    <property type="evidence" value="ECO:0007669"/>
    <property type="project" value="InterPro"/>
</dbReference>
<evidence type="ECO:0000256" key="1">
    <source>
        <dbReference type="ARBA" id="ARBA00000085"/>
    </source>
</evidence>
<dbReference type="SMART" id="SM00388">
    <property type="entry name" value="HisKA"/>
    <property type="match status" value="1"/>
</dbReference>
<dbReference type="InterPro" id="IPR035965">
    <property type="entry name" value="PAS-like_dom_sf"/>
</dbReference>
<evidence type="ECO:0000259" key="8">
    <source>
        <dbReference type="PROSITE" id="PS50112"/>
    </source>
</evidence>
<dbReference type="Pfam" id="PF13185">
    <property type="entry name" value="GAF_2"/>
    <property type="match status" value="1"/>
</dbReference>
<dbReference type="InterPro" id="IPR003661">
    <property type="entry name" value="HisK_dim/P_dom"/>
</dbReference>
<evidence type="ECO:0000256" key="4">
    <source>
        <dbReference type="ARBA" id="ARBA00022679"/>
    </source>
</evidence>
<dbReference type="Gene3D" id="3.30.450.40">
    <property type="match status" value="2"/>
</dbReference>
<sequence length="718" mass="77383">MSSPSTPPSDHLESRVLAALGDAVVVLDAGGRIVGWEGAAERLLGHTAAEALGQPATLLFPSDLVPDPGQLTSAREVEQVELVMPMGARHTAAVSLAPLRDSAGSVVGTTATVKPVAAWLDPAETTGPPRRRWHRTLGGIVHDLVDLAGKDLAAMDATEPLARLLVGQARRLLPDAECLLSVVTPERPDHFHILAGAGPWAERQVGSEWPQEGSLAGRALRERRAVETVLLQELSSLRQTLLEGEVNSARLVPLLSPRPLPDGRVSMGVLGFYRVRQSFFTPYERRLIDEFVRLVSVSLQRTELRRSTSETVARLQTGIDVAVDLASSLDPPQVIRRLVERAVSAVDADQATLLLVEGEEVVVVDSHDSAGDSTPVGLRFPMKAMVSDGQPVLELAAREGQPHLSGPYTVSGFDSQGVAGAAPAGLRWTLTLPLVLAGSTMGVLVVARRQDNRFNREDVLTLQLVGSVAALILRNARLFAEAKDASRLRSEFLNMAAHELRTPLTVINGYLSMLNDGSLGEPPLRWRGPVELLAGKAGELGRLVDDLLLTSRLESGGLPARADRLDLRTLVEAAARRAEPRVDLVKGHLECSLPALAVPVTGDPEQISRVLDNLLNNALTYRRGNQPPWVRLEVSSEKGQAAVAMEDRGRGVPPEMRERIFERFVRADELTDRTGGTGLGLYISQQLAQRHGGVVELQHSVPGEGSRFVLRLPLAAQL</sequence>
<feature type="domain" description="PAS" evidence="8">
    <location>
        <begin position="9"/>
        <end position="63"/>
    </location>
</feature>
<evidence type="ECO:0000256" key="3">
    <source>
        <dbReference type="ARBA" id="ARBA00022553"/>
    </source>
</evidence>
<dbReference type="InterPro" id="IPR005467">
    <property type="entry name" value="His_kinase_dom"/>
</dbReference>
<dbReference type="InterPro" id="IPR029016">
    <property type="entry name" value="GAF-like_dom_sf"/>
</dbReference>
<dbReference type="SUPFAM" id="SSF47384">
    <property type="entry name" value="Homodimeric domain of signal transducing histidine kinase"/>
    <property type="match status" value="1"/>
</dbReference>
<gene>
    <name evidence="9" type="ORF">JF922_16760</name>
</gene>
<dbReference type="Gene3D" id="1.10.287.130">
    <property type="match status" value="1"/>
</dbReference>
<dbReference type="EC" id="2.7.13.3" evidence="2"/>
<keyword evidence="3" id="KW-0597">Phosphoprotein</keyword>
<keyword evidence="6" id="KW-0902">Two-component regulatory system</keyword>